<dbReference type="Gene3D" id="3.40.50.1820">
    <property type="entry name" value="alpha/beta hydrolase"/>
    <property type="match status" value="1"/>
</dbReference>
<gene>
    <name evidence="2" type="ORF">THAPSDRAFT_17860</name>
</gene>
<feature type="non-terminal residue" evidence="2">
    <location>
        <position position="1"/>
    </location>
</feature>
<dbReference type="SUPFAM" id="SSF53474">
    <property type="entry name" value="alpha/beta-Hydrolases"/>
    <property type="match status" value="1"/>
</dbReference>
<dbReference type="PANTHER" id="PTHR12277">
    <property type="entry name" value="ALPHA/BETA HYDROLASE DOMAIN-CONTAINING PROTEIN"/>
    <property type="match status" value="1"/>
</dbReference>
<reference evidence="2 3" key="2">
    <citation type="journal article" date="2008" name="Nature">
        <title>The Phaeodactylum genome reveals the evolutionary history of diatom genomes.</title>
        <authorList>
            <person name="Bowler C."/>
            <person name="Allen A.E."/>
            <person name="Badger J.H."/>
            <person name="Grimwood J."/>
            <person name="Jabbari K."/>
            <person name="Kuo A."/>
            <person name="Maheswari U."/>
            <person name="Martens C."/>
            <person name="Maumus F."/>
            <person name="Otillar R.P."/>
            <person name="Rayko E."/>
            <person name="Salamov A."/>
            <person name="Vandepoele K."/>
            <person name="Beszteri B."/>
            <person name="Gruber A."/>
            <person name="Heijde M."/>
            <person name="Katinka M."/>
            <person name="Mock T."/>
            <person name="Valentin K."/>
            <person name="Verret F."/>
            <person name="Berges J.A."/>
            <person name="Brownlee C."/>
            <person name="Cadoret J.P."/>
            <person name="Chiovitti A."/>
            <person name="Choi C.J."/>
            <person name="Coesel S."/>
            <person name="De Martino A."/>
            <person name="Detter J.C."/>
            <person name="Durkin C."/>
            <person name="Falciatore A."/>
            <person name="Fournet J."/>
            <person name="Haruta M."/>
            <person name="Huysman M.J."/>
            <person name="Jenkins B.D."/>
            <person name="Jiroutova K."/>
            <person name="Jorgensen R.E."/>
            <person name="Joubert Y."/>
            <person name="Kaplan A."/>
            <person name="Kroger N."/>
            <person name="Kroth P.G."/>
            <person name="La Roche J."/>
            <person name="Lindquist E."/>
            <person name="Lommer M."/>
            <person name="Martin-Jezequel V."/>
            <person name="Lopez P.J."/>
            <person name="Lucas S."/>
            <person name="Mangogna M."/>
            <person name="McGinnis K."/>
            <person name="Medlin L.K."/>
            <person name="Montsant A."/>
            <person name="Oudot-Le Secq M.P."/>
            <person name="Napoli C."/>
            <person name="Obornik M."/>
            <person name="Parker M.S."/>
            <person name="Petit J.L."/>
            <person name="Porcel B.M."/>
            <person name="Poulsen N."/>
            <person name="Robison M."/>
            <person name="Rychlewski L."/>
            <person name="Rynearson T.A."/>
            <person name="Schmutz J."/>
            <person name="Shapiro H."/>
            <person name="Siaut M."/>
            <person name="Stanley M."/>
            <person name="Sussman M.R."/>
            <person name="Taylor A.R."/>
            <person name="Vardi A."/>
            <person name="von Dassow P."/>
            <person name="Vyverman W."/>
            <person name="Willis A."/>
            <person name="Wyrwicz L.S."/>
            <person name="Rokhsar D.S."/>
            <person name="Weissenbach J."/>
            <person name="Armbrust E.V."/>
            <person name="Green B.R."/>
            <person name="Van de Peer Y."/>
            <person name="Grigoriev I.V."/>
        </authorList>
    </citation>
    <scope>NUCLEOTIDE SEQUENCE [LARGE SCALE GENOMIC DNA]</scope>
    <source>
        <strain evidence="2 3">CCMP1335</strain>
    </source>
</reference>
<dbReference type="OMA" id="VLIIHVS"/>
<dbReference type="PaxDb" id="35128-Thaps17860"/>
<dbReference type="eggNOG" id="KOG1552">
    <property type="taxonomic scope" value="Eukaryota"/>
</dbReference>
<evidence type="ECO:0000259" key="1">
    <source>
        <dbReference type="Pfam" id="PF12146"/>
    </source>
</evidence>
<dbReference type="InParanoid" id="B8CGR4"/>
<dbReference type="PANTHER" id="PTHR12277:SF81">
    <property type="entry name" value="PROTEIN ABHD13"/>
    <property type="match status" value="1"/>
</dbReference>
<dbReference type="Proteomes" id="UP000001449">
    <property type="component" value="Chromosome 24"/>
</dbReference>
<evidence type="ECO:0000313" key="2">
    <source>
        <dbReference type="EMBL" id="EED87413.1"/>
    </source>
</evidence>
<dbReference type="InterPro" id="IPR029058">
    <property type="entry name" value="AB_hydrolase_fold"/>
</dbReference>
<sequence length="164" mass="18264">YPCGRYTLLYSHGNAEDLGLIAHFLTDLARLLGINVLCYDYAGYGQSVNPVYVKQQCYNDIQSAYTYLVHVKNVNPKNVLLYGKSVGSGPTSWLAQQLCTDDGMILHSPFLSVIRVVLDVGFTTIGDLFPNVDRVQDFTCPAYVIHGTCDEIVPFYHGESLFNL</sequence>
<reference evidence="2 3" key="1">
    <citation type="journal article" date="2004" name="Science">
        <title>The genome of the diatom Thalassiosira pseudonana: ecology, evolution, and metabolism.</title>
        <authorList>
            <person name="Armbrust E.V."/>
            <person name="Berges J.A."/>
            <person name="Bowler C."/>
            <person name="Green B.R."/>
            <person name="Martinez D."/>
            <person name="Putnam N.H."/>
            <person name="Zhou S."/>
            <person name="Allen A.E."/>
            <person name="Apt K.E."/>
            <person name="Bechner M."/>
            <person name="Brzezinski M.A."/>
            <person name="Chaal B.K."/>
            <person name="Chiovitti A."/>
            <person name="Davis A.K."/>
            <person name="Demarest M.S."/>
            <person name="Detter J.C."/>
            <person name="Glavina T."/>
            <person name="Goodstein D."/>
            <person name="Hadi M.Z."/>
            <person name="Hellsten U."/>
            <person name="Hildebrand M."/>
            <person name="Jenkins B.D."/>
            <person name="Jurka J."/>
            <person name="Kapitonov V.V."/>
            <person name="Kroger N."/>
            <person name="Lau W.W."/>
            <person name="Lane T.W."/>
            <person name="Larimer F.W."/>
            <person name="Lippmeier J.C."/>
            <person name="Lucas S."/>
            <person name="Medina M."/>
            <person name="Montsant A."/>
            <person name="Obornik M."/>
            <person name="Parker M.S."/>
            <person name="Palenik B."/>
            <person name="Pazour G.J."/>
            <person name="Richardson P.M."/>
            <person name="Rynearson T.A."/>
            <person name="Saito M.A."/>
            <person name="Schwartz D.C."/>
            <person name="Thamatrakoln K."/>
            <person name="Valentin K."/>
            <person name="Vardi A."/>
            <person name="Wilkerson F.P."/>
            <person name="Rokhsar D.S."/>
        </authorList>
    </citation>
    <scope>NUCLEOTIDE SEQUENCE [LARGE SCALE GENOMIC DNA]</scope>
    <source>
        <strain evidence="2 3">CCMP1335</strain>
    </source>
</reference>
<feature type="domain" description="Serine aminopeptidase S33" evidence="1">
    <location>
        <begin position="7"/>
        <end position="114"/>
    </location>
</feature>
<accession>B8CGR4</accession>
<dbReference type="KEGG" id="tps:THAPSDRAFT_17860"/>
<protein>
    <recommendedName>
        <fullName evidence="1">Serine aminopeptidase S33 domain-containing protein</fullName>
    </recommendedName>
</protein>
<feature type="non-terminal residue" evidence="2">
    <location>
        <position position="164"/>
    </location>
</feature>
<name>B8CGR4_THAPS</name>
<dbReference type="Pfam" id="PF12146">
    <property type="entry name" value="Hydrolase_4"/>
    <property type="match status" value="1"/>
</dbReference>
<organism evidence="2 3">
    <name type="scientific">Thalassiosira pseudonana</name>
    <name type="common">Marine diatom</name>
    <name type="synonym">Cyclotella nana</name>
    <dbReference type="NCBI Taxonomy" id="35128"/>
    <lineage>
        <taxon>Eukaryota</taxon>
        <taxon>Sar</taxon>
        <taxon>Stramenopiles</taxon>
        <taxon>Ochrophyta</taxon>
        <taxon>Bacillariophyta</taxon>
        <taxon>Coscinodiscophyceae</taxon>
        <taxon>Thalassiosirophycidae</taxon>
        <taxon>Thalassiosirales</taxon>
        <taxon>Thalassiosiraceae</taxon>
        <taxon>Thalassiosira</taxon>
    </lineage>
</organism>
<evidence type="ECO:0000313" key="3">
    <source>
        <dbReference type="Proteomes" id="UP000001449"/>
    </source>
</evidence>
<proteinExistence type="predicted"/>
<dbReference type="HOGENOM" id="CLU_029375_5_2_1"/>
<dbReference type="InterPro" id="IPR022742">
    <property type="entry name" value="Hydrolase_4"/>
</dbReference>
<keyword evidence="3" id="KW-1185">Reference proteome</keyword>
<dbReference type="AlphaFoldDB" id="B8CGR4"/>
<dbReference type="RefSeq" id="XP_002295347.1">
    <property type="nucleotide sequence ID" value="XM_002295311.1"/>
</dbReference>
<dbReference type="EMBL" id="CM000655">
    <property type="protein sequence ID" value="EED87413.1"/>
    <property type="molecule type" value="Genomic_DNA"/>
</dbReference>
<dbReference type="GeneID" id="7451984"/>